<dbReference type="GO" id="GO:0031640">
    <property type="term" value="P:killing of cells of another organism"/>
    <property type="evidence" value="ECO:0007669"/>
    <property type="project" value="UniProtKB-KW"/>
</dbReference>
<comment type="similarity">
    <text evidence="1">Belongs to the DEFL family.</text>
</comment>
<keyword evidence="4" id="KW-0611">Plant defense</keyword>
<evidence type="ECO:0000256" key="4">
    <source>
        <dbReference type="ARBA" id="ARBA00022821"/>
    </source>
</evidence>
<organism evidence="6 7">
    <name type="scientific">Panicum virgatum</name>
    <name type="common">Blackwell switchgrass</name>
    <dbReference type="NCBI Taxonomy" id="38727"/>
    <lineage>
        <taxon>Eukaryota</taxon>
        <taxon>Viridiplantae</taxon>
        <taxon>Streptophyta</taxon>
        <taxon>Embryophyta</taxon>
        <taxon>Tracheophyta</taxon>
        <taxon>Spermatophyta</taxon>
        <taxon>Magnoliopsida</taxon>
        <taxon>Liliopsida</taxon>
        <taxon>Poales</taxon>
        <taxon>Poaceae</taxon>
        <taxon>PACMAD clade</taxon>
        <taxon>Panicoideae</taxon>
        <taxon>Panicodae</taxon>
        <taxon>Paniceae</taxon>
        <taxon>Panicinae</taxon>
        <taxon>Panicum</taxon>
        <taxon>Panicum sect. Hiantes</taxon>
    </lineage>
</organism>
<dbReference type="GO" id="GO:0050832">
    <property type="term" value="P:defense response to fungus"/>
    <property type="evidence" value="ECO:0007669"/>
    <property type="project" value="UniProtKB-KW"/>
</dbReference>
<gene>
    <name evidence="6" type="ORF">PVAP13_6KG069800</name>
</gene>
<dbReference type="Proteomes" id="UP000823388">
    <property type="component" value="Chromosome 6K"/>
</dbReference>
<comment type="caution">
    <text evidence="6">The sequence shown here is derived from an EMBL/GenBank/DDBJ whole genome shotgun (WGS) entry which is preliminary data.</text>
</comment>
<keyword evidence="2" id="KW-0929">Antimicrobial</keyword>
<evidence type="ECO:0000256" key="1">
    <source>
        <dbReference type="ARBA" id="ARBA00006722"/>
    </source>
</evidence>
<keyword evidence="3" id="KW-0295">Fungicide</keyword>
<feature type="signal peptide" evidence="5">
    <location>
        <begin position="1"/>
        <end position="28"/>
    </location>
</feature>
<evidence type="ECO:0000256" key="5">
    <source>
        <dbReference type="SAM" id="SignalP"/>
    </source>
</evidence>
<name>A0A8T0R916_PANVG</name>
<reference evidence="6" key="1">
    <citation type="submission" date="2020-05" db="EMBL/GenBank/DDBJ databases">
        <title>WGS assembly of Panicum virgatum.</title>
        <authorList>
            <person name="Lovell J.T."/>
            <person name="Jenkins J."/>
            <person name="Shu S."/>
            <person name="Juenger T.E."/>
            <person name="Schmutz J."/>
        </authorList>
    </citation>
    <scope>NUCLEOTIDE SEQUENCE</scope>
    <source>
        <strain evidence="6">AP13</strain>
    </source>
</reference>
<dbReference type="AlphaFoldDB" id="A0A8T0R916"/>
<evidence type="ECO:0000256" key="3">
    <source>
        <dbReference type="ARBA" id="ARBA00022577"/>
    </source>
</evidence>
<protein>
    <submittedName>
        <fullName evidence="6">Uncharacterized protein</fullName>
    </submittedName>
</protein>
<evidence type="ECO:0000313" key="7">
    <source>
        <dbReference type="Proteomes" id="UP000823388"/>
    </source>
</evidence>
<proteinExistence type="inferred from homology"/>
<keyword evidence="7" id="KW-1185">Reference proteome</keyword>
<evidence type="ECO:0000256" key="2">
    <source>
        <dbReference type="ARBA" id="ARBA00022529"/>
    </source>
</evidence>
<sequence>MAPLSRVLFLAAIVVVAMAVLSPSPAHGRRDDSKCYHLNKCNIENCRSMYQRNGFPNPVVTCGNTPPGTILDTCCCMNNAARKLA</sequence>
<dbReference type="InterPro" id="IPR010851">
    <property type="entry name" value="DEFL"/>
</dbReference>
<evidence type="ECO:0000313" key="6">
    <source>
        <dbReference type="EMBL" id="KAG2581680.1"/>
    </source>
</evidence>
<dbReference type="EMBL" id="CM029047">
    <property type="protein sequence ID" value="KAG2581680.1"/>
    <property type="molecule type" value="Genomic_DNA"/>
</dbReference>
<accession>A0A8T0R916</accession>
<keyword evidence="5" id="KW-0732">Signal</keyword>
<feature type="chain" id="PRO_5035837462" evidence="5">
    <location>
        <begin position="29"/>
        <end position="85"/>
    </location>
</feature>
<dbReference type="Pfam" id="PF25052">
    <property type="entry name" value="AtDEF-like"/>
    <property type="match status" value="1"/>
</dbReference>